<dbReference type="InterPro" id="IPR035903">
    <property type="entry name" value="HesB-like_dom_sf"/>
</dbReference>
<dbReference type="EMBL" id="JBHTOD010000006">
    <property type="protein sequence ID" value="MFD1455791.1"/>
    <property type="molecule type" value="Genomic_DNA"/>
</dbReference>
<organism evidence="2 3">
    <name type="scientific">Levilactobacillus lanxiensis</name>
    <dbReference type="NCBI Taxonomy" id="2799568"/>
    <lineage>
        <taxon>Bacteria</taxon>
        <taxon>Bacillati</taxon>
        <taxon>Bacillota</taxon>
        <taxon>Bacilli</taxon>
        <taxon>Lactobacillales</taxon>
        <taxon>Lactobacillaceae</taxon>
        <taxon>Levilactobacillus</taxon>
    </lineage>
</organism>
<reference evidence="3" key="1">
    <citation type="journal article" date="2019" name="Int. J. Syst. Evol. Microbiol.">
        <title>The Global Catalogue of Microorganisms (GCM) 10K type strain sequencing project: providing services to taxonomists for standard genome sequencing and annotation.</title>
        <authorList>
            <consortium name="The Broad Institute Genomics Platform"/>
            <consortium name="The Broad Institute Genome Sequencing Center for Infectious Disease"/>
            <person name="Wu L."/>
            <person name="Ma J."/>
        </authorList>
    </citation>
    <scope>NUCLEOTIDE SEQUENCE [LARGE SCALE GENOMIC DNA]</scope>
    <source>
        <strain evidence="3">CCM 8979</strain>
    </source>
</reference>
<name>A0ABW4D5A0_9LACO</name>
<accession>A0ABW4D5A0</accession>
<dbReference type="InterPro" id="IPR000361">
    <property type="entry name" value="ATAP_core_dom"/>
</dbReference>
<dbReference type="SUPFAM" id="SSF89360">
    <property type="entry name" value="HesB-like domain"/>
    <property type="match status" value="1"/>
</dbReference>
<keyword evidence="3" id="KW-1185">Reference proteome</keyword>
<comment type="caution">
    <text evidence="2">The sequence shown here is derived from an EMBL/GenBank/DDBJ whole genome shotgun (WGS) entry which is preliminary data.</text>
</comment>
<dbReference type="Pfam" id="PF01521">
    <property type="entry name" value="Fe-S_biosyn"/>
    <property type="match status" value="1"/>
</dbReference>
<evidence type="ECO:0000313" key="2">
    <source>
        <dbReference type="EMBL" id="MFD1455791.1"/>
    </source>
</evidence>
<dbReference type="RefSeq" id="WP_203645530.1">
    <property type="nucleotide sequence ID" value="NZ_BOLN01000006.1"/>
</dbReference>
<proteinExistence type="predicted"/>
<evidence type="ECO:0000313" key="3">
    <source>
        <dbReference type="Proteomes" id="UP001597189"/>
    </source>
</evidence>
<dbReference type="Proteomes" id="UP001597189">
    <property type="component" value="Unassembled WGS sequence"/>
</dbReference>
<gene>
    <name evidence="2" type="ORF">ACFQ44_08900</name>
</gene>
<feature type="domain" description="Core" evidence="1">
    <location>
        <begin position="3"/>
        <end position="111"/>
    </location>
</feature>
<protein>
    <submittedName>
        <fullName evidence="2">Iron-sulfur cluster biosynthesis family protein</fullName>
    </submittedName>
</protein>
<evidence type="ECO:0000259" key="1">
    <source>
        <dbReference type="Pfam" id="PF01521"/>
    </source>
</evidence>
<sequence length="132" mass="14081">MASIQLSDALVALLQRKGLAQKNLILLTDDGGGKYSLQGGACTIGTNFTLIVIDAPDKDYPVSLHNDQGIRLWTSDYDLIFLEAGVAMDYRNGQISIKDDAHALLDNAVQIANGQDVLAAFAQGITLKGESC</sequence>
<dbReference type="Gene3D" id="2.60.300.12">
    <property type="entry name" value="HesB-like domain"/>
    <property type="match status" value="1"/>
</dbReference>